<evidence type="ECO:0000256" key="2">
    <source>
        <dbReference type="ARBA" id="ARBA00022692"/>
    </source>
</evidence>
<keyword evidence="4 8" id="KW-0106">Calcium</keyword>
<protein>
    <submittedName>
        <fullName evidence="11">Cadherin related family member 4</fullName>
    </submittedName>
</protein>
<dbReference type="PANTHER" id="PTHR24025:SF31">
    <property type="entry name" value="NEURAL-CADHERIN"/>
    <property type="match status" value="1"/>
</dbReference>
<dbReference type="GO" id="GO:0005509">
    <property type="term" value="F:calcium ion binding"/>
    <property type="evidence" value="ECO:0007669"/>
    <property type="project" value="UniProtKB-UniRule"/>
</dbReference>
<keyword evidence="6 9" id="KW-1133">Transmembrane helix</keyword>
<feature type="domain" description="Cadherin" evidence="10">
    <location>
        <begin position="22"/>
        <end position="130"/>
    </location>
</feature>
<evidence type="ECO:0000256" key="3">
    <source>
        <dbReference type="ARBA" id="ARBA00022737"/>
    </source>
</evidence>
<name>A0A8C4T2V2_ERPCA</name>
<gene>
    <name evidence="11" type="primary">CDHR4</name>
</gene>
<feature type="domain" description="Cadherin" evidence="10">
    <location>
        <begin position="337"/>
        <end position="445"/>
    </location>
</feature>
<dbReference type="InterPro" id="IPR050971">
    <property type="entry name" value="Cadherin-domain_protein"/>
</dbReference>
<evidence type="ECO:0000256" key="9">
    <source>
        <dbReference type="SAM" id="Phobius"/>
    </source>
</evidence>
<dbReference type="GO" id="GO:0007156">
    <property type="term" value="P:homophilic cell adhesion via plasma membrane adhesion molecules"/>
    <property type="evidence" value="ECO:0007669"/>
    <property type="project" value="InterPro"/>
</dbReference>
<sequence>MEERCTLVQKVKLTSAQSNPVFNLPTSVNISENSLPGSLVFGFVVETNDSNPQVWIQRVNPPTTVFASPILRPGSTVDTYQVEIRLSSNASLDFEMTAVYFLTILVEANNQSVEQTIVVQVLNVNEPPNCDSVFENPGATVSVPEDLPVPVQIYFIRASDPDRGDALKYTITEVQPPSANTRFTIIDKTLTCTQGFDYQNGQKSFIVAITVSDQHGASCNGSVSILVLPVLDRPLNFTNPNQSVSITEEGGPNVFVAVVTAVGSNVLYEFVDNPRAYQIDRATGIIRTSYNLDLDVDDSLKLTILKIRAFIPTAHRSGTTVVYVSVLDVNDIPPVCAPPNVMLQIPETTPINTDLVTFQCKDADISNTTVTFKLQPNANSLFSFRLAGGQLIVNNTLDYDNAQIAANNFQYTTTIIASDNGIPPLTTEIQVIVVVTPVNEGDPQFLPPFFFNVREDTVPGAGVGIVKATDPDWEFNAISFSITSGNEFFIDPMTGELYLRTKLDYETQRTILLNVQAVDLNQDIEPDPAKQRTSNQVITINVTNVNDNPPVCDPAMYEFTIYSTLKSNMLIVSFSCTDADGNGLTATIVTGSATDRFSILGMTLYSKNTFSYNPDGVFDPTTFEILVQVSDGKYSTKVVVIVHVVPWVTTAPTTTTPKPTKSSQVVTLLETYWDPEVWYVVVLTVTGALVLIGLGLLILKILQWCSVCRPPVQEMTQLLIQKTSVDFRDNAQKPAADVQEVPATPSDFDGKARDPVTGKYYLFNSQTGQRRWN</sequence>
<dbReference type="Ensembl" id="ENSECRT00000023841.1">
    <property type="protein sequence ID" value="ENSECRP00000023337.1"/>
    <property type="gene ID" value="ENSECRG00000015800.1"/>
</dbReference>
<evidence type="ECO:0000256" key="7">
    <source>
        <dbReference type="ARBA" id="ARBA00023136"/>
    </source>
</evidence>
<reference evidence="11" key="1">
    <citation type="submission" date="2021-06" db="EMBL/GenBank/DDBJ databases">
        <authorList>
            <consortium name="Wellcome Sanger Institute Data Sharing"/>
        </authorList>
    </citation>
    <scope>NUCLEOTIDE SEQUENCE [LARGE SCALE GENOMIC DNA]</scope>
</reference>
<dbReference type="InterPro" id="IPR002126">
    <property type="entry name" value="Cadherin-like_dom"/>
</dbReference>
<proteinExistence type="predicted"/>
<dbReference type="GO" id="GO:0016020">
    <property type="term" value="C:membrane"/>
    <property type="evidence" value="ECO:0007669"/>
    <property type="project" value="UniProtKB-SubCell"/>
</dbReference>
<evidence type="ECO:0000256" key="1">
    <source>
        <dbReference type="ARBA" id="ARBA00004370"/>
    </source>
</evidence>
<evidence type="ECO:0000259" key="10">
    <source>
        <dbReference type="PROSITE" id="PS50268"/>
    </source>
</evidence>
<accession>A0A8C4T2V2</accession>
<dbReference type="PRINTS" id="PR00205">
    <property type="entry name" value="CADHERIN"/>
</dbReference>
<evidence type="ECO:0000313" key="12">
    <source>
        <dbReference type="Proteomes" id="UP000694620"/>
    </source>
</evidence>
<feature type="domain" description="Cadherin" evidence="10">
    <location>
        <begin position="445"/>
        <end position="552"/>
    </location>
</feature>
<dbReference type="SUPFAM" id="SSF49313">
    <property type="entry name" value="Cadherin-like"/>
    <property type="match status" value="6"/>
</dbReference>
<evidence type="ECO:0000256" key="4">
    <source>
        <dbReference type="ARBA" id="ARBA00022837"/>
    </source>
</evidence>
<keyword evidence="3" id="KW-0677">Repeat</keyword>
<keyword evidence="2 9" id="KW-0812">Transmembrane</keyword>
<keyword evidence="5" id="KW-0130">Cell adhesion</keyword>
<evidence type="ECO:0000313" key="11">
    <source>
        <dbReference type="Ensembl" id="ENSECRP00000023337.1"/>
    </source>
</evidence>
<dbReference type="GO" id="GO:0005911">
    <property type="term" value="C:cell-cell junction"/>
    <property type="evidence" value="ECO:0007669"/>
    <property type="project" value="TreeGrafter"/>
</dbReference>
<keyword evidence="12" id="KW-1185">Reference proteome</keyword>
<evidence type="ECO:0000256" key="6">
    <source>
        <dbReference type="ARBA" id="ARBA00022989"/>
    </source>
</evidence>
<comment type="subcellular location">
    <subcellularLocation>
        <location evidence="1">Membrane</location>
    </subcellularLocation>
</comment>
<reference evidence="11" key="3">
    <citation type="submission" date="2025-09" db="UniProtKB">
        <authorList>
            <consortium name="Ensembl"/>
        </authorList>
    </citation>
    <scope>IDENTIFICATION</scope>
</reference>
<dbReference type="CDD" id="cd11304">
    <property type="entry name" value="Cadherin_repeat"/>
    <property type="match status" value="5"/>
</dbReference>
<dbReference type="Proteomes" id="UP000694620">
    <property type="component" value="Chromosome 18"/>
</dbReference>
<reference evidence="11" key="2">
    <citation type="submission" date="2025-08" db="UniProtKB">
        <authorList>
            <consortium name="Ensembl"/>
        </authorList>
    </citation>
    <scope>IDENTIFICATION</scope>
</reference>
<keyword evidence="7 9" id="KW-0472">Membrane</keyword>
<dbReference type="SMART" id="SM00112">
    <property type="entry name" value="CA"/>
    <property type="match status" value="5"/>
</dbReference>
<dbReference type="InterPro" id="IPR015919">
    <property type="entry name" value="Cadherin-like_sf"/>
</dbReference>
<evidence type="ECO:0000256" key="5">
    <source>
        <dbReference type="ARBA" id="ARBA00022889"/>
    </source>
</evidence>
<dbReference type="PANTHER" id="PTHR24025">
    <property type="entry name" value="DESMOGLEIN FAMILY MEMBER"/>
    <property type="match status" value="1"/>
</dbReference>
<dbReference type="Gene3D" id="2.60.40.60">
    <property type="entry name" value="Cadherins"/>
    <property type="match status" value="6"/>
</dbReference>
<dbReference type="GeneTree" id="ENSGT00940000162824"/>
<organism evidence="11 12">
    <name type="scientific">Erpetoichthys calabaricus</name>
    <name type="common">Rope fish</name>
    <name type="synonym">Calamoichthys calabaricus</name>
    <dbReference type="NCBI Taxonomy" id="27687"/>
    <lineage>
        <taxon>Eukaryota</taxon>
        <taxon>Metazoa</taxon>
        <taxon>Chordata</taxon>
        <taxon>Craniata</taxon>
        <taxon>Vertebrata</taxon>
        <taxon>Euteleostomi</taxon>
        <taxon>Actinopterygii</taxon>
        <taxon>Polypteriformes</taxon>
        <taxon>Polypteridae</taxon>
        <taxon>Erpetoichthys</taxon>
    </lineage>
</organism>
<feature type="domain" description="Cadherin" evidence="10">
    <location>
        <begin position="238"/>
        <end position="336"/>
    </location>
</feature>
<evidence type="ECO:0000256" key="8">
    <source>
        <dbReference type="PROSITE-ProRule" id="PRU00043"/>
    </source>
</evidence>
<feature type="domain" description="Cadherin" evidence="10">
    <location>
        <begin position="135"/>
        <end position="237"/>
    </location>
</feature>
<dbReference type="AlphaFoldDB" id="A0A8C4T2V2"/>
<dbReference type="PROSITE" id="PS50268">
    <property type="entry name" value="CADHERIN_2"/>
    <property type="match status" value="5"/>
</dbReference>
<dbReference type="Pfam" id="PF00028">
    <property type="entry name" value="Cadherin"/>
    <property type="match status" value="2"/>
</dbReference>
<feature type="transmembrane region" description="Helical" evidence="9">
    <location>
        <begin position="677"/>
        <end position="699"/>
    </location>
</feature>